<name>A0A645AVV3_9ZZZZ</name>
<sequence length="164" mass="16979">MLIPGALRRTSSPDVPCVETASATFITILSNFCSITGTLAVTTAAFKLVVSAFISIVPALNVFSPGFIATVITVSLNPMNETLSLKLEDGRLLIVKVPLSAVVAPPITLLSVACTVTVANGSGFPLPFSVTLPVILLLFLAAKAELTLTAISSSVTKILLVIIL</sequence>
<keyword evidence="1" id="KW-0472">Membrane</keyword>
<gene>
    <name evidence="2" type="ORF">SDC9_103743</name>
</gene>
<evidence type="ECO:0000313" key="2">
    <source>
        <dbReference type="EMBL" id="MPM56926.1"/>
    </source>
</evidence>
<feature type="transmembrane region" description="Helical" evidence="1">
    <location>
        <begin position="124"/>
        <end position="142"/>
    </location>
</feature>
<dbReference type="AlphaFoldDB" id="A0A645AVV3"/>
<dbReference type="EMBL" id="VSSQ01016004">
    <property type="protein sequence ID" value="MPM56926.1"/>
    <property type="molecule type" value="Genomic_DNA"/>
</dbReference>
<keyword evidence="1" id="KW-0812">Transmembrane</keyword>
<feature type="transmembrane region" description="Helical" evidence="1">
    <location>
        <begin position="97"/>
        <end position="118"/>
    </location>
</feature>
<keyword evidence="1" id="KW-1133">Transmembrane helix</keyword>
<accession>A0A645AVV3</accession>
<evidence type="ECO:0000256" key="1">
    <source>
        <dbReference type="SAM" id="Phobius"/>
    </source>
</evidence>
<reference evidence="2" key="1">
    <citation type="submission" date="2019-08" db="EMBL/GenBank/DDBJ databases">
        <authorList>
            <person name="Kucharzyk K."/>
            <person name="Murdoch R.W."/>
            <person name="Higgins S."/>
            <person name="Loffler F."/>
        </authorList>
    </citation>
    <scope>NUCLEOTIDE SEQUENCE</scope>
</reference>
<feature type="transmembrane region" description="Helical" evidence="1">
    <location>
        <begin position="52"/>
        <end position="76"/>
    </location>
</feature>
<protein>
    <submittedName>
        <fullName evidence="2">Uncharacterized protein</fullName>
    </submittedName>
</protein>
<proteinExistence type="predicted"/>
<organism evidence="2">
    <name type="scientific">bioreactor metagenome</name>
    <dbReference type="NCBI Taxonomy" id="1076179"/>
    <lineage>
        <taxon>unclassified sequences</taxon>
        <taxon>metagenomes</taxon>
        <taxon>ecological metagenomes</taxon>
    </lineage>
</organism>
<feature type="transmembrane region" description="Helical" evidence="1">
    <location>
        <begin position="21"/>
        <end position="46"/>
    </location>
</feature>
<comment type="caution">
    <text evidence="2">The sequence shown here is derived from an EMBL/GenBank/DDBJ whole genome shotgun (WGS) entry which is preliminary data.</text>
</comment>